<dbReference type="EMBL" id="CP042243">
    <property type="protein sequence ID" value="QEK10978.1"/>
    <property type="molecule type" value="Genomic_DNA"/>
</dbReference>
<organism evidence="3 4">
    <name type="scientific">Crassaminicella thermophila</name>
    <dbReference type="NCBI Taxonomy" id="2599308"/>
    <lineage>
        <taxon>Bacteria</taxon>
        <taxon>Bacillati</taxon>
        <taxon>Bacillota</taxon>
        <taxon>Clostridia</taxon>
        <taxon>Eubacteriales</taxon>
        <taxon>Clostridiaceae</taxon>
        <taxon>Crassaminicella</taxon>
    </lineage>
</organism>
<dbReference type="InterPro" id="IPR018931">
    <property type="entry name" value="DUF2520"/>
</dbReference>
<dbReference type="KEGG" id="crs:FQB35_00545"/>
<dbReference type="InterPro" id="IPR008927">
    <property type="entry name" value="6-PGluconate_DH-like_C_sf"/>
</dbReference>
<dbReference type="Pfam" id="PF10727">
    <property type="entry name" value="Rossmann-like"/>
    <property type="match status" value="1"/>
</dbReference>
<name>A0A5C0SBU8_CRATE</name>
<evidence type="ECO:0000313" key="4">
    <source>
        <dbReference type="Proteomes" id="UP000324646"/>
    </source>
</evidence>
<evidence type="ECO:0000259" key="2">
    <source>
        <dbReference type="Pfam" id="PF10728"/>
    </source>
</evidence>
<dbReference type="PANTHER" id="PTHR40459:SF1">
    <property type="entry name" value="CONSERVED HYPOTHETICAL ALANINE AND LEUCINE RICH PROTEIN"/>
    <property type="match status" value="1"/>
</dbReference>
<dbReference type="InterPro" id="IPR019665">
    <property type="entry name" value="OxRdtase/DH_put_Rossmann_dom"/>
</dbReference>
<keyword evidence="4" id="KW-1185">Reference proteome</keyword>
<dbReference type="Proteomes" id="UP000324646">
    <property type="component" value="Chromosome"/>
</dbReference>
<evidence type="ECO:0000313" key="3">
    <source>
        <dbReference type="EMBL" id="QEK10978.1"/>
    </source>
</evidence>
<dbReference type="SUPFAM" id="SSF51735">
    <property type="entry name" value="NAD(P)-binding Rossmann-fold domains"/>
    <property type="match status" value="1"/>
</dbReference>
<dbReference type="InterPro" id="IPR037108">
    <property type="entry name" value="TM1727-like_C_sf"/>
</dbReference>
<dbReference type="Pfam" id="PF10728">
    <property type="entry name" value="DUF2520"/>
    <property type="match status" value="1"/>
</dbReference>
<dbReference type="InterPro" id="IPR036291">
    <property type="entry name" value="NAD(P)-bd_dom_sf"/>
</dbReference>
<proteinExistence type="predicted"/>
<protein>
    <submittedName>
        <fullName evidence="3">DUF2520 domain-containing protein</fullName>
    </submittedName>
</protein>
<feature type="domain" description="DUF2520" evidence="2">
    <location>
        <begin position="179"/>
        <end position="306"/>
    </location>
</feature>
<feature type="domain" description="Putative oxidoreductase/dehydrogenase Rossmann-like" evidence="1">
    <location>
        <begin position="43"/>
        <end position="161"/>
    </location>
</feature>
<accession>A0A5C0SBU8</accession>
<dbReference type="OrthoDB" id="9810755at2"/>
<evidence type="ECO:0000259" key="1">
    <source>
        <dbReference type="Pfam" id="PF10727"/>
    </source>
</evidence>
<dbReference type="Gene3D" id="3.40.50.720">
    <property type="entry name" value="NAD(P)-binding Rossmann-like Domain"/>
    <property type="match status" value="1"/>
</dbReference>
<sequence>MGQGRKKLLAKLSLKKINDYVNLYFTPFLCLIGYKKGFLIGSDNLKIGFIGAGKVGTAFGIYLKNNGFEVCGYYSKTFASAQQAAMLTNSKAVVCVDEIVNTSEILFITTSDDAIEKVCNDLAQKNLLHKGQIIVHMSGAASSNILREAKKKGCFIYSMHPLQAFADIEKAVEDLKSTVFSIEGDQEKFEVMENILKKLGNTYFKLTQEQKSIYHMTACVVSNYLVTLMDYGLSLFLSIGIDEEEGYKALYPLIEGTIKNIYNLGTKNALTGPIARGDIGTVQKHIEALKNIKPDCLEFYKFLGLKTAELAEKKDINNKEKLEELKNILKEV</sequence>
<dbReference type="Gene3D" id="1.10.1040.20">
    <property type="entry name" value="ProC-like, C-terminal domain"/>
    <property type="match status" value="1"/>
</dbReference>
<dbReference type="AlphaFoldDB" id="A0A5C0SBU8"/>
<gene>
    <name evidence="3" type="ORF">FQB35_00545</name>
</gene>
<reference evidence="3 4" key="1">
    <citation type="submission" date="2019-07" db="EMBL/GenBank/DDBJ databases">
        <title>Complete genome of Crassaminicella thermophila SY095.</title>
        <authorList>
            <person name="Li X."/>
        </authorList>
    </citation>
    <scope>NUCLEOTIDE SEQUENCE [LARGE SCALE GENOMIC DNA]</scope>
    <source>
        <strain evidence="3 4">SY095</strain>
    </source>
</reference>
<dbReference type="SUPFAM" id="SSF48179">
    <property type="entry name" value="6-phosphogluconate dehydrogenase C-terminal domain-like"/>
    <property type="match status" value="1"/>
</dbReference>
<dbReference type="PANTHER" id="PTHR40459">
    <property type="entry name" value="CONSERVED HYPOTHETICAL ALANINE AND LEUCINE RICH PROTEIN"/>
    <property type="match status" value="1"/>
</dbReference>